<dbReference type="PANTHER" id="PTHR30572">
    <property type="entry name" value="MEMBRANE COMPONENT OF TRANSPORTER-RELATED"/>
    <property type="match status" value="1"/>
</dbReference>
<evidence type="ECO:0000256" key="4">
    <source>
        <dbReference type="ARBA" id="ARBA00022989"/>
    </source>
</evidence>
<feature type="transmembrane region" description="Helical" evidence="7">
    <location>
        <begin position="423"/>
        <end position="441"/>
    </location>
</feature>
<dbReference type="AlphaFoldDB" id="A0A3A9ZYU0"/>
<dbReference type="GO" id="GO:0022857">
    <property type="term" value="F:transmembrane transporter activity"/>
    <property type="evidence" value="ECO:0007669"/>
    <property type="project" value="TreeGrafter"/>
</dbReference>
<evidence type="ECO:0000256" key="2">
    <source>
        <dbReference type="ARBA" id="ARBA00022475"/>
    </source>
</evidence>
<keyword evidence="10" id="KW-1185">Reference proteome</keyword>
<keyword evidence="2" id="KW-1003">Cell membrane</keyword>
<protein>
    <submittedName>
        <fullName evidence="9">ABC transporter permease</fullName>
    </submittedName>
</protein>
<feature type="transmembrane region" description="Helical" evidence="7">
    <location>
        <begin position="302"/>
        <end position="328"/>
    </location>
</feature>
<organism evidence="9 10">
    <name type="scientific">Micromonospora costi</name>
    <dbReference type="NCBI Taxonomy" id="1530042"/>
    <lineage>
        <taxon>Bacteria</taxon>
        <taxon>Bacillati</taxon>
        <taxon>Actinomycetota</taxon>
        <taxon>Actinomycetes</taxon>
        <taxon>Micromonosporales</taxon>
        <taxon>Micromonosporaceae</taxon>
        <taxon>Micromonospora</taxon>
    </lineage>
</organism>
<accession>A0A3A9ZYU0</accession>
<comment type="similarity">
    <text evidence="6">Belongs to the ABC-4 integral membrane protein family.</text>
</comment>
<evidence type="ECO:0000256" key="6">
    <source>
        <dbReference type="ARBA" id="ARBA00038076"/>
    </source>
</evidence>
<dbReference type="GO" id="GO:0005886">
    <property type="term" value="C:plasma membrane"/>
    <property type="evidence" value="ECO:0007669"/>
    <property type="project" value="UniProtKB-SubCell"/>
</dbReference>
<feature type="transmembrane region" description="Helical" evidence="7">
    <location>
        <begin position="709"/>
        <end position="734"/>
    </location>
</feature>
<evidence type="ECO:0000313" key="9">
    <source>
        <dbReference type="EMBL" id="RKN53154.1"/>
    </source>
</evidence>
<evidence type="ECO:0000256" key="5">
    <source>
        <dbReference type="ARBA" id="ARBA00023136"/>
    </source>
</evidence>
<comment type="subcellular location">
    <subcellularLocation>
        <location evidence="1">Cell membrane</location>
        <topology evidence="1">Multi-pass membrane protein</topology>
    </subcellularLocation>
</comment>
<feature type="domain" description="ABC3 transporter permease C-terminal" evidence="8">
    <location>
        <begin position="258"/>
        <end position="377"/>
    </location>
</feature>
<dbReference type="Proteomes" id="UP000279968">
    <property type="component" value="Unassembled WGS sequence"/>
</dbReference>
<dbReference type="PANTHER" id="PTHR30572:SF4">
    <property type="entry name" value="ABC TRANSPORTER PERMEASE YTRF"/>
    <property type="match status" value="1"/>
</dbReference>
<gene>
    <name evidence="9" type="ORF">D7193_25620</name>
</gene>
<proteinExistence type="inferred from homology"/>
<dbReference type="EMBL" id="RBAN01000004">
    <property type="protein sequence ID" value="RKN53154.1"/>
    <property type="molecule type" value="Genomic_DNA"/>
</dbReference>
<keyword evidence="5 7" id="KW-0472">Membrane</keyword>
<dbReference type="RefSeq" id="WP_120782098.1">
    <property type="nucleotide sequence ID" value="NZ_JBHLUP010000002.1"/>
</dbReference>
<dbReference type="Pfam" id="PF02687">
    <property type="entry name" value="FtsX"/>
    <property type="match status" value="2"/>
</dbReference>
<comment type="caution">
    <text evidence="9">The sequence shown here is derived from an EMBL/GenBank/DDBJ whole genome shotgun (WGS) entry which is preliminary data.</text>
</comment>
<evidence type="ECO:0000256" key="3">
    <source>
        <dbReference type="ARBA" id="ARBA00022692"/>
    </source>
</evidence>
<feature type="transmembrane region" description="Helical" evidence="7">
    <location>
        <begin position="754"/>
        <end position="778"/>
    </location>
</feature>
<name>A0A3A9ZYU0_9ACTN</name>
<keyword evidence="4 7" id="KW-1133">Transmembrane helix</keyword>
<evidence type="ECO:0000256" key="1">
    <source>
        <dbReference type="ARBA" id="ARBA00004651"/>
    </source>
</evidence>
<sequence length="793" mass="82595">MSRPRTVKIVRDLWAARGRVTVMVLAIAVALTGVAALLVARAVITREAAAAYASTNPAAATLDVDDGVDPALLAAVRTRPGIADATTRQTVTTRVLVDGQWRRMLLFVVDPADALTIAKFRVESGSWPPTDDGLLIERAADTILRAGTGDALMVAGPDGSTTSIRVDGTVYDPALAPAAQERSGYGYLTPTALARLGFTPVADQLKITVTDRSAVDSTARDLAAWLTANGHVVHEIQAPPFQHPHQRQTNAVTALFLAFAAAALVLAAVLVAATLGGMLAAQTRQIGAMKTVGATTGQLLRMYLTATAATAVVATLLAVGPGLLAGYGLVDLVGTLLNIDIADRSLPWWVPVGIVASGVGIPVLVALVPILRAARITVRAALDDHGTGGRVGLRRTDRWLARLRGNRTTLLAVRNLTRRRGRLALTVLLLAAGGALFTAGLNSATAWRAWVDQGMDRRAYDAELQLTEPVLAEPVVAAARAVPGVTSVEAVLSVAATPADVAGRVEVQRTYPDGGHGSFTLTGIRPDTAMVRFDVRAGRWLRAGDRTAVVLNQDAASRLGNPAIGSEVGIAVDGRAGRWRVVGTVAEVGGPATAYTIPDAMTPIIAADQVNALRYRFDGTDPRAVTDRVETAVAGTGATVVATMPTTELRNAVDGHVVIFVYVLVVLAALMATVGLLGLASAMSITVIERTREYGIMQAIGATPHTIRRLVLTEGAITGIIGCLVAIAAGIPLSTMIGDLLGNLSFGLPVPLRIAPGGLGAWLLLVITGAIGATLTAAQRAARLTIRETLTYQ</sequence>
<feature type="transmembrane region" description="Helical" evidence="7">
    <location>
        <begin position="348"/>
        <end position="371"/>
    </location>
</feature>
<dbReference type="InterPro" id="IPR050250">
    <property type="entry name" value="Macrolide_Exporter_MacB"/>
</dbReference>
<feature type="transmembrane region" description="Helical" evidence="7">
    <location>
        <begin position="254"/>
        <end position="281"/>
    </location>
</feature>
<evidence type="ECO:0000256" key="7">
    <source>
        <dbReference type="SAM" id="Phobius"/>
    </source>
</evidence>
<dbReference type="OrthoDB" id="9780560at2"/>
<feature type="domain" description="ABC3 transporter permease C-terminal" evidence="8">
    <location>
        <begin position="666"/>
        <end position="782"/>
    </location>
</feature>
<keyword evidence="3 7" id="KW-0812">Transmembrane</keyword>
<feature type="transmembrane region" description="Helical" evidence="7">
    <location>
        <begin position="20"/>
        <end position="44"/>
    </location>
</feature>
<feature type="transmembrane region" description="Helical" evidence="7">
    <location>
        <begin position="659"/>
        <end position="688"/>
    </location>
</feature>
<evidence type="ECO:0000313" key="10">
    <source>
        <dbReference type="Proteomes" id="UP000279968"/>
    </source>
</evidence>
<evidence type="ECO:0000259" key="8">
    <source>
        <dbReference type="Pfam" id="PF02687"/>
    </source>
</evidence>
<reference evidence="9 10" key="1">
    <citation type="journal article" date="2015" name="Int. J. Syst. Evol. Microbiol.">
        <title>Micromonospora costi sp. nov., isolated from a leaf of Costus speciosus.</title>
        <authorList>
            <person name="Thawai C."/>
        </authorList>
    </citation>
    <scope>NUCLEOTIDE SEQUENCE [LARGE SCALE GENOMIC DNA]</scope>
    <source>
        <strain evidence="9 10">CS1-12</strain>
    </source>
</reference>
<dbReference type="InterPro" id="IPR003838">
    <property type="entry name" value="ABC3_permease_C"/>
</dbReference>